<feature type="domain" description="PurM-like C-terminal" evidence="14">
    <location>
        <begin position="174"/>
        <end position="342"/>
    </location>
</feature>
<proteinExistence type="inferred from homology"/>
<dbReference type="PANTHER" id="PTHR10520:SF12">
    <property type="entry name" value="TRIFUNCTIONAL PURINE BIOSYNTHETIC PROTEIN ADENOSINE-3"/>
    <property type="match status" value="1"/>
</dbReference>
<evidence type="ECO:0000259" key="13">
    <source>
        <dbReference type="Pfam" id="PF00586"/>
    </source>
</evidence>
<dbReference type="Gene3D" id="3.30.1330.10">
    <property type="entry name" value="PurM-like, N-terminal domain"/>
    <property type="match status" value="1"/>
</dbReference>
<evidence type="ECO:0000256" key="1">
    <source>
        <dbReference type="ARBA" id="ARBA00004686"/>
    </source>
</evidence>
<comment type="similarity">
    <text evidence="2 12">Belongs to the AIR synthase family.</text>
</comment>
<dbReference type="GO" id="GO:0046084">
    <property type="term" value="P:adenine biosynthetic process"/>
    <property type="evidence" value="ECO:0007669"/>
    <property type="project" value="TreeGrafter"/>
</dbReference>
<dbReference type="InterPro" id="IPR004733">
    <property type="entry name" value="PurM_cligase"/>
</dbReference>
<evidence type="ECO:0000256" key="11">
    <source>
        <dbReference type="ARBA" id="ARBA00049057"/>
    </source>
</evidence>
<reference evidence="15" key="1">
    <citation type="journal article" date="2020" name="mSystems">
        <title>Genome- and Community-Level Interaction Insights into Carbon Utilization and Element Cycling Functions of Hydrothermarchaeota in Hydrothermal Sediment.</title>
        <authorList>
            <person name="Zhou Z."/>
            <person name="Liu Y."/>
            <person name="Xu W."/>
            <person name="Pan J."/>
            <person name="Luo Z.H."/>
            <person name="Li M."/>
        </authorList>
    </citation>
    <scope>NUCLEOTIDE SEQUENCE [LARGE SCALE GENOMIC DNA]</scope>
    <source>
        <strain evidence="15">SpSt-222</strain>
    </source>
</reference>
<dbReference type="Gene3D" id="3.90.650.10">
    <property type="entry name" value="PurM-like C-terminal domain"/>
    <property type="match status" value="1"/>
</dbReference>
<keyword evidence="7 12" id="KW-0067">ATP-binding</keyword>
<evidence type="ECO:0000313" key="15">
    <source>
        <dbReference type="EMBL" id="HEF64771.1"/>
    </source>
</evidence>
<comment type="catalytic activity">
    <reaction evidence="11 12">
        <text>2-formamido-N(1)-(5-O-phospho-beta-D-ribosyl)acetamidine + ATP = 5-amino-1-(5-phospho-beta-D-ribosyl)imidazole + ADP + phosphate + H(+)</text>
        <dbReference type="Rhea" id="RHEA:23032"/>
        <dbReference type="ChEBI" id="CHEBI:15378"/>
        <dbReference type="ChEBI" id="CHEBI:30616"/>
        <dbReference type="ChEBI" id="CHEBI:43474"/>
        <dbReference type="ChEBI" id="CHEBI:137981"/>
        <dbReference type="ChEBI" id="CHEBI:147287"/>
        <dbReference type="ChEBI" id="CHEBI:456216"/>
        <dbReference type="EC" id="6.3.3.1"/>
    </reaction>
</comment>
<comment type="subcellular location">
    <subcellularLocation>
        <location evidence="12">Cytoplasm</location>
    </subcellularLocation>
</comment>
<dbReference type="GO" id="GO:0006189">
    <property type="term" value="P:'de novo' IMP biosynthetic process"/>
    <property type="evidence" value="ECO:0007669"/>
    <property type="project" value="UniProtKB-UniRule"/>
</dbReference>
<organism evidence="15">
    <name type="scientific">Thermomicrobium roseum</name>
    <dbReference type="NCBI Taxonomy" id="500"/>
    <lineage>
        <taxon>Bacteria</taxon>
        <taxon>Pseudomonadati</taxon>
        <taxon>Thermomicrobiota</taxon>
        <taxon>Thermomicrobia</taxon>
        <taxon>Thermomicrobiales</taxon>
        <taxon>Thermomicrobiaceae</taxon>
        <taxon>Thermomicrobium</taxon>
    </lineage>
</organism>
<dbReference type="HAMAP" id="MF_00741">
    <property type="entry name" value="AIRS"/>
    <property type="match status" value="1"/>
</dbReference>
<evidence type="ECO:0000256" key="3">
    <source>
        <dbReference type="ARBA" id="ARBA00013047"/>
    </source>
</evidence>
<dbReference type="SUPFAM" id="SSF55326">
    <property type="entry name" value="PurM N-terminal domain-like"/>
    <property type="match status" value="1"/>
</dbReference>
<dbReference type="GO" id="GO:0004637">
    <property type="term" value="F:phosphoribosylamine-glycine ligase activity"/>
    <property type="evidence" value="ECO:0007669"/>
    <property type="project" value="TreeGrafter"/>
</dbReference>
<dbReference type="SUPFAM" id="SSF56042">
    <property type="entry name" value="PurM C-terminal domain-like"/>
    <property type="match status" value="1"/>
</dbReference>
<gene>
    <name evidence="12" type="primary">purM</name>
    <name evidence="15" type="ORF">ENP47_04105</name>
</gene>
<protein>
    <recommendedName>
        <fullName evidence="4 12">Phosphoribosylformylglycinamidine cyclo-ligase</fullName>
        <ecNumber evidence="3 12">6.3.3.1</ecNumber>
    </recommendedName>
    <alternativeName>
        <fullName evidence="9 12">AIR synthase</fullName>
    </alternativeName>
    <alternativeName>
        <fullName evidence="10 12">AIRS</fullName>
    </alternativeName>
    <alternativeName>
        <fullName evidence="8 12">Phosphoribosyl-aminoimidazole synthetase</fullName>
    </alternativeName>
</protein>
<dbReference type="EMBL" id="DSJL01000009">
    <property type="protein sequence ID" value="HEF64771.1"/>
    <property type="molecule type" value="Genomic_DNA"/>
</dbReference>
<dbReference type="NCBIfam" id="TIGR00878">
    <property type="entry name" value="purM"/>
    <property type="match status" value="1"/>
</dbReference>
<evidence type="ECO:0000256" key="6">
    <source>
        <dbReference type="ARBA" id="ARBA00022741"/>
    </source>
</evidence>
<evidence type="ECO:0000259" key="14">
    <source>
        <dbReference type="Pfam" id="PF02769"/>
    </source>
</evidence>
<dbReference type="InterPro" id="IPR036921">
    <property type="entry name" value="PurM-like_N_sf"/>
</dbReference>
<dbReference type="InterPro" id="IPR010918">
    <property type="entry name" value="PurM-like_C_dom"/>
</dbReference>
<name>A0A7C1XFU3_THERO</name>
<keyword evidence="12" id="KW-0963">Cytoplasm</keyword>
<keyword evidence="12" id="KW-0658">Purine biosynthesis</keyword>
<evidence type="ECO:0000256" key="4">
    <source>
        <dbReference type="ARBA" id="ARBA00020367"/>
    </source>
</evidence>
<sequence length="357" mass="38476">MEPLSYARSGVDLARAKTVKERITRAVESTFVPDVLRPLGFFGGFFAAPGSNGTLALVATIDSVGTKVLIAATLGRHYGIGVDLVHHSANDLLACGAQPLFFLDYFAAASLEESILEELVHGMTDACRALHCSLIGGETAQLPGIYQSGTYDLAGCMVGVVSTDRIIDGRHIAAGDLVLGLPSSGLHTNGYTLARACLGLTGERERDRQILSEIPVWSQHSLGELLLEPHRCYYPLLRPWLDHPGLHGLAHITGGGLVENIARIVPQGRRVEIDATTWTVPPLFLELQQRGQVPLIEMYRVFNMGIGFVVIGEAPFIRELQQAIGEGWIIGQVTEGDTPRVLVRLGTDPELVLTSGS</sequence>
<dbReference type="GO" id="GO:0005829">
    <property type="term" value="C:cytosol"/>
    <property type="evidence" value="ECO:0007669"/>
    <property type="project" value="TreeGrafter"/>
</dbReference>
<dbReference type="AlphaFoldDB" id="A0A7C1XFU3"/>
<comment type="pathway">
    <text evidence="1 12">Purine metabolism; IMP biosynthesis via de novo pathway; 5-amino-1-(5-phospho-D-ribosyl)imidazole from N(2)-formyl-N(1)-(5-phospho-D-ribosyl)glycinamide: step 2/2.</text>
</comment>
<dbReference type="CDD" id="cd02196">
    <property type="entry name" value="PurM"/>
    <property type="match status" value="1"/>
</dbReference>
<evidence type="ECO:0000256" key="5">
    <source>
        <dbReference type="ARBA" id="ARBA00022598"/>
    </source>
</evidence>
<feature type="domain" description="PurM-like N-terminal" evidence="13">
    <location>
        <begin position="54"/>
        <end position="161"/>
    </location>
</feature>
<accession>A0A7C1XFU3</accession>
<dbReference type="GO" id="GO:0004641">
    <property type="term" value="F:phosphoribosylformylglycinamidine cyclo-ligase activity"/>
    <property type="evidence" value="ECO:0007669"/>
    <property type="project" value="UniProtKB-UniRule"/>
</dbReference>
<evidence type="ECO:0000256" key="8">
    <source>
        <dbReference type="ARBA" id="ARBA00031908"/>
    </source>
</evidence>
<comment type="caution">
    <text evidence="15">The sequence shown here is derived from an EMBL/GenBank/DDBJ whole genome shotgun (WGS) entry which is preliminary data.</text>
</comment>
<dbReference type="EC" id="6.3.3.1" evidence="3 12"/>
<dbReference type="UniPathway" id="UPA00074">
    <property type="reaction ID" value="UER00129"/>
</dbReference>
<evidence type="ECO:0000256" key="10">
    <source>
        <dbReference type="ARBA" id="ARBA00033093"/>
    </source>
</evidence>
<keyword evidence="5 12" id="KW-0436">Ligase</keyword>
<dbReference type="GO" id="GO:0005524">
    <property type="term" value="F:ATP binding"/>
    <property type="evidence" value="ECO:0007669"/>
    <property type="project" value="UniProtKB-KW"/>
</dbReference>
<dbReference type="Pfam" id="PF02769">
    <property type="entry name" value="AIRS_C"/>
    <property type="match status" value="1"/>
</dbReference>
<dbReference type="InterPro" id="IPR036676">
    <property type="entry name" value="PurM-like_C_sf"/>
</dbReference>
<evidence type="ECO:0000256" key="9">
    <source>
        <dbReference type="ARBA" id="ARBA00032931"/>
    </source>
</evidence>
<evidence type="ECO:0000256" key="12">
    <source>
        <dbReference type="HAMAP-Rule" id="MF_00741"/>
    </source>
</evidence>
<evidence type="ECO:0000256" key="2">
    <source>
        <dbReference type="ARBA" id="ARBA00010280"/>
    </source>
</evidence>
<dbReference type="Pfam" id="PF00586">
    <property type="entry name" value="AIRS"/>
    <property type="match status" value="1"/>
</dbReference>
<dbReference type="PANTHER" id="PTHR10520">
    <property type="entry name" value="TRIFUNCTIONAL PURINE BIOSYNTHETIC PROTEIN ADENOSINE-3-RELATED"/>
    <property type="match status" value="1"/>
</dbReference>
<evidence type="ECO:0000256" key="7">
    <source>
        <dbReference type="ARBA" id="ARBA00022840"/>
    </source>
</evidence>
<keyword evidence="6 12" id="KW-0547">Nucleotide-binding</keyword>
<dbReference type="InterPro" id="IPR016188">
    <property type="entry name" value="PurM-like_N"/>
</dbReference>